<dbReference type="GO" id="GO:0005829">
    <property type="term" value="C:cytosol"/>
    <property type="evidence" value="ECO:0007669"/>
    <property type="project" value="TreeGrafter"/>
</dbReference>
<dbReference type="OrthoDB" id="9812295at2"/>
<feature type="domain" description="NADPH-dependent FMN reductase-like" evidence="1">
    <location>
        <begin position="7"/>
        <end position="146"/>
    </location>
</feature>
<dbReference type="PANTHER" id="PTHR30543">
    <property type="entry name" value="CHROMATE REDUCTASE"/>
    <property type="match status" value="1"/>
</dbReference>
<dbReference type="Proteomes" id="UP000252023">
    <property type="component" value="Chromosome"/>
</dbReference>
<organism evidence="2 3">
    <name type="scientific">Paracoccus suum</name>
    <dbReference type="NCBI Taxonomy" id="2259340"/>
    <lineage>
        <taxon>Bacteria</taxon>
        <taxon>Pseudomonadati</taxon>
        <taxon>Pseudomonadota</taxon>
        <taxon>Alphaproteobacteria</taxon>
        <taxon>Rhodobacterales</taxon>
        <taxon>Paracoccaceae</taxon>
        <taxon>Paracoccus</taxon>
    </lineage>
</organism>
<gene>
    <name evidence="2" type="ORF">DRW48_06570</name>
</gene>
<dbReference type="PANTHER" id="PTHR30543:SF21">
    <property type="entry name" value="NAD(P)H-DEPENDENT FMN REDUCTASE LOT6"/>
    <property type="match status" value="1"/>
</dbReference>
<reference evidence="3" key="1">
    <citation type="submission" date="2018-07" db="EMBL/GenBank/DDBJ databases">
        <title>Genome sequencing of Paracoccus sp. SC2-6.</title>
        <authorList>
            <person name="Heo J."/>
            <person name="Kim S.-J."/>
            <person name="Kwon S.-W."/>
        </authorList>
    </citation>
    <scope>NUCLEOTIDE SEQUENCE [LARGE SCALE GENOMIC DNA]</scope>
    <source>
        <strain evidence="3">SC2-6</strain>
    </source>
</reference>
<dbReference type="SUPFAM" id="SSF52218">
    <property type="entry name" value="Flavoproteins"/>
    <property type="match status" value="1"/>
</dbReference>
<dbReference type="GO" id="GO:0010181">
    <property type="term" value="F:FMN binding"/>
    <property type="evidence" value="ECO:0007669"/>
    <property type="project" value="TreeGrafter"/>
</dbReference>
<dbReference type="InterPro" id="IPR005025">
    <property type="entry name" value="FMN_Rdtase-like_dom"/>
</dbReference>
<keyword evidence="3" id="KW-1185">Reference proteome</keyword>
<dbReference type="EMBL" id="CP030918">
    <property type="protein sequence ID" value="AXC49402.1"/>
    <property type="molecule type" value="Genomic_DNA"/>
</dbReference>
<accession>A0A344PJ47</accession>
<dbReference type="RefSeq" id="WP_114075719.1">
    <property type="nucleotide sequence ID" value="NZ_CP030918.1"/>
</dbReference>
<evidence type="ECO:0000313" key="3">
    <source>
        <dbReference type="Proteomes" id="UP000252023"/>
    </source>
</evidence>
<evidence type="ECO:0000259" key="1">
    <source>
        <dbReference type="Pfam" id="PF03358"/>
    </source>
</evidence>
<dbReference type="Gene3D" id="3.40.50.360">
    <property type="match status" value="1"/>
</dbReference>
<dbReference type="InterPro" id="IPR029039">
    <property type="entry name" value="Flavoprotein-like_sf"/>
</dbReference>
<name>A0A344PJ47_9RHOB</name>
<evidence type="ECO:0000313" key="2">
    <source>
        <dbReference type="EMBL" id="AXC49402.1"/>
    </source>
</evidence>
<dbReference type="GO" id="GO:0016491">
    <property type="term" value="F:oxidoreductase activity"/>
    <property type="evidence" value="ECO:0007669"/>
    <property type="project" value="InterPro"/>
</dbReference>
<dbReference type="InterPro" id="IPR050712">
    <property type="entry name" value="NAD(P)H-dep_reductase"/>
</dbReference>
<protein>
    <submittedName>
        <fullName evidence="2">NADPH-dependent oxidoreductase</fullName>
    </submittedName>
</protein>
<dbReference type="AlphaFoldDB" id="A0A344PJ47"/>
<proteinExistence type="predicted"/>
<dbReference type="Pfam" id="PF03358">
    <property type="entry name" value="FMN_red"/>
    <property type="match status" value="1"/>
</dbReference>
<sequence>MTSSKLKIGVIYGSAREGRFGDVIGAWLLSRLEEHPDVTIEIIDPREMDTSVRHKSDTPSAIKLREVLGRSDGFIVLVPEYNRSYPAALKAALDLAYGEWQAKAVAFVSYGGVSGGLRAVEHLRQVFAELHTVSIRDGVSFPNAWQYREENGQFNPPAEAETALALMLDKLFWWTQALKAARAAQPYDKAA</sequence>
<dbReference type="KEGG" id="pars:DRW48_06570"/>